<gene>
    <name evidence="2" type="ORF">C1645_813897</name>
</gene>
<feature type="domain" description="TLDc" evidence="1">
    <location>
        <begin position="252"/>
        <end position="422"/>
    </location>
</feature>
<dbReference type="Pfam" id="PF07534">
    <property type="entry name" value="TLD"/>
    <property type="match status" value="1"/>
</dbReference>
<sequence>MSAKFYEEIINNYKKLYETKEDYDVKIYADGIEKKDGHFILNLNYSPKVLEILLSYMYCGSVDTTKLQSREILNFLLSSDEFELHPLVTHIQETLINNHDDFIIKNILEIVELTYQKKSFNKLWNFSIQEICCKSDRLFKSNKFLTLNPAILEIILKRDDFYNDEIINWENVLKWARGQQPIIRQDINKWNKNDFTVMERRLNRFIPLIRFYHISSEDFLLKIHPFKELLPNDLVNNILSYHMAPNNKLNINIQPPRSLKCIEIQNYDNVWYAPYRFNLLYRASRDGNTATAFHKKCDNKGATIVVIKIKNSVQIIGGYNPLEWNSNNTDRATKDSFIFSITNKNDLQSAKIGYSNGNQYSIRCYSNIGPYFGAHDIYINYYGNDAFLVRQWLNTSTSSYPKLNLPDKFDYEFDDYEVLQVIKK</sequence>
<dbReference type="OrthoDB" id="25620at2759"/>
<dbReference type="SUPFAM" id="SSF54695">
    <property type="entry name" value="POZ domain"/>
    <property type="match status" value="1"/>
</dbReference>
<dbReference type="InterPro" id="IPR006571">
    <property type="entry name" value="TLDc_dom"/>
</dbReference>
<proteinExistence type="predicted"/>
<keyword evidence="3" id="KW-1185">Reference proteome</keyword>
<dbReference type="Gene3D" id="3.30.710.10">
    <property type="entry name" value="Potassium Channel Kv1.1, Chain A"/>
    <property type="match status" value="1"/>
</dbReference>
<accession>A0A397TJF2</accession>
<protein>
    <recommendedName>
        <fullName evidence="1">TLDc domain-containing protein</fullName>
    </recommendedName>
</protein>
<dbReference type="PANTHER" id="PTHR24410">
    <property type="entry name" value="HL07962P-RELATED"/>
    <property type="match status" value="1"/>
</dbReference>
<evidence type="ECO:0000259" key="1">
    <source>
        <dbReference type="PROSITE" id="PS51886"/>
    </source>
</evidence>
<reference evidence="2 3" key="1">
    <citation type="submission" date="2018-06" db="EMBL/GenBank/DDBJ databases">
        <title>Comparative genomics reveals the genomic features of Rhizophagus irregularis, R. cerebriforme, R. diaphanum and Gigaspora rosea, and their symbiotic lifestyle signature.</title>
        <authorList>
            <person name="Morin E."/>
            <person name="San Clemente H."/>
            <person name="Chen E.C.H."/>
            <person name="De La Providencia I."/>
            <person name="Hainaut M."/>
            <person name="Kuo A."/>
            <person name="Kohler A."/>
            <person name="Murat C."/>
            <person name="Tang N."/>
            <person name="Roy S."/>
            <person name="Loubradou J."/>
            <person name="Henrissat B."/>
            <person name="Grigoriev I.V."/>
            <person name="Corradi N."/>
            <person name="Roux C."/>
            <person name="Martin F.M."/>
        </authorList>
    </citation>
    <scope>NUCLEOTIDE SEQUENCE [LARGE SCALE GENOMIC DNA]</scope>
    <source>
        <strain evidence="2 3">DAOM 227022</strain>
    </source>
</reference>
<dbReference type="EMBL" id="QKYT01000028">
    <property type="protein sequence ID" value="RIA97499.1"/>
    <property type="molecule type" value="Genomic_DNA"/>
</dbReference>
<dbReference type="InterPro" id="IPR011333">
    <property type="entry name" value="SKP1/BTB/POZ_sf"/>
</dbReference>
<dbReference type="PANTHER" id="PTHR24410:SF23">
    <property type="entry name" value="BTB DOMAIN-CONTAINING PROTEIN-RELATED"/>
    <property type="match status" value="1"/>
</dbReference>
<dbReference type="InterPro" id="IPR051481">
    <property type="entry name" value="BTB-POZ/Galectin-3-binding"/>
</dbReference>
<dbReference type="AlphaFoldDB" id="A0A397TJF2"/>
<dbReference type="PROSITE" id="PS51886">
    <property type="entry name" value="TLDC"/>
    <property type="match status" value="1"/>
</dbReference>
<evidence type="ECO:0000313" key="3">
    <source>
        <dbReference type="Proteomes" id="UP000265703"/>
    </source>
</evidence>
<dbReference type="InterPro" id="IPR000210">
    <property type="entry name" value="BTB/POZ_dom"/>
</dbReference>
<dbReference type="SMART" id="SM00584">
    <property type="entry name" value="TLDc"/>
    <property type="match status" value="1"/>
</dbReference>
<dbReference type="Proteomes" id="UP000265703">
    <property type="component" value="Unassembled WGS sequence"/>
</dbReference>
<name>A0A397TJF2_9GLOM</name>
<comment type="caution">
    <text evidence="2">The sequence shown here is derived from an EMBL/GenBank/DDBJ whole genome shotgun (WGS) entry which is preliminary data.</text>
</comment>
<organism evidence="2 3">
    <name type="scientific">Glomus cerebriforme</name>
    <dbReference type="NCBI Taxonomy" id="658196"/>
    <lineage>
        <taxon>Eukaryota</taxon>
        <taxon>Fungi</taxon>
        <taxon>Fungi incertae sedis</taxon>
        <taxon>Mucoromycota</taxon>
        <taxon>Glomeromycotina</taxon>
        <taxon>Glomeromycetes</taxon>
        <taxon>Glomerales</taxon>
        <taxon>Glomeraceae</taxon>
        <taxon>Glomus</taxon>
    </lineage>
</organism>
<dbReference type="Pfam" id="PF00651">
    <property type="entry name" value="BTB"/>
    <property type="match status" value="1"/>
</dbReference>
<evidence type="ECO:0000313" key="2">
    <source>
        <dbReference type="EMBL" id="RIA97499.1"/>
    </source>
</evidence>